<evidence type="ECO:0000313" key="3">
    <source>
        <dbReference type="Proteomes" id="UP000290540"/>
    </source>
</evidence>
<gene>
    <name evidence="2" type="ORF">BFJ63_vAg13992</name>
</gene>
<proteinExistence type="predicted"/>
<feature type="region of interest" description="Disordered" evidence="1">
    <location>
        <begin position="445"/>
        <end position="474"/>
    </location>
</feature>
<protein>
    <submittedName>
        <fullName evidence="2">Uncharacterized protein</fullName>
    </submittedName>
</protein>
<evidence type="ECO:0000256" key="1">
    <source>
        <dbReference type="SAM" id="MobiDB-lite"/>
    </source>
</evidence>
<reference evidence="2 3" key="1">
    <citation type="submission" date="2016-12" db="EMBL/GenBank/DDBJ databases">
        <title>Draft genome sequence of Fusarium oxysporum causing rot on Narcissus.</title>
        <authorList>
            <person name="Armitage A.D."/>
            <person name="Taylor A."/>
            <person name="Clarkson J.P."/>
            <person name="Harrison R.J."/>
            <person name="Jackson A.C."/>
        </authorList>
    </citation>
    <scope>NUCLEOTIDE SEQUENCE [LARGE SCALE GENOMIC DNA]</scope>
    <source>
        <strain evidence="2 3">N139</strain>
    </source>
</reference>
<dbReference type="EMBL" id="MQTW01000159">
    <property type="protein sequence ID" value="RYC83160.1"/>
    <property type="molecule type" value="Genomic_DNA"/>
</dbReference>
<organism evidence="2 3">
    <name type="scientific">Fusarium oxysporum f. sp. narcissi</name>
    <dbReference type="NCBI Taxonomy" id="451672"/>
    <lineage>
        <taxon>Eukaryota</taxon>
        <taxon>Fungi</taxon>
        <taxon>Dikarya</taxon>
        <taxon>Ascomycota</taxon>
        <taxon>Pezizomycotina</taxon>
        <taxon>Sordariomycetes</taxon>
        <taxon>Hypocreomycetidae</taxon>
        <taxon>Hypocreales</taxon>
        <taxon>Nectriaceae</taxon>
        <taxon>Fusarium</taxon>
        <taxon>Fusarium oxysporum species complex</taxon>
    </lineage>
</organism>
<name>A0A4Q2V980_FUSOX</name>
<feature type="compositionally biased region" description="Basic residues" evidence="1">
    <location>
        <begin position="461"/>
        <end position="471"/>
    </location>
</feature>
<evidence type="ECO:0000313" key="2">
    <source>
        <dbReference type="EMBL" id="RYC83160.1"/>
    </source>
</evidence>
<comment type="caution">
    <text evidence="2">The sequence shown here is derived from an EMBL/GenBank/DDBJ whole genome shotgun (WGS) entry which is preliminary data.</text>
</comment>
<accession>A0A4Q2V980</accession>
<dbReference type="AlphaFoldDB" id="A0A4Q2V980"/>
<sequence length="646" mass="73002">MEGFVNRLSSEDEFPTLSAFQVRSTLKISIVKTLEILAKFEALYWKNESDKQGDYELQNVSQAWRSSVKSVLQQQWVQSLDGQDIRFPGFVFAALDDWVKTYLQESRLPSIAVAQLNALLKADAMTVEQEVLAIAQAALKYIRKGPEDESKAKKWIDWFVQVTQDGLYRYPADKTKRILDPQLEGRKAFDTVLYELHSRRVATPRLSNILDKAKRLAPLSIIEAQNKLRPLLGPNYSLLGAMELSDAIGLSIASSNSQIEYVTIAGRENKDDRIAVLKDSGAPPWVAAAAKFLMDECVQVGCTSYARVAGYLADEAHVEVTRDQLCSALQALPGFMELDIKDGWICINHDSKRKVNYALRKMLALNPEGISVSELMDGITVNYEKYNKQYDGYRPGFPVPIHVLELWLASRDWLKRNEKGDFYSAQTIKIDSCLTEEEIKLLRGASADDGPETSSEGRTLTAKRHHGHGPKRIMNGRYDPNVLEGLRRKLEASGRQPPHPSFKHIDFHPSWGAWRVQLPGICGSGITFFGFGEYGGPEAALIEAQFHRDDAYAKQGLDPYMRVRDRYTKQQRGSLLSIQEITDPRRNNAQYVVGSWMVTVGGKPRQVKVRRVFGRLRTREEAWEIVESAVRDGMAAEADRQRLENE</sequence>
<dbReference type="Proteomes" id="UP000290540">
    <property type="component" value="Unassembled WGS sequence"/>
</dbReference>